<dbReference type="PIRSF" id="PIRSF037262">
    <property type="entry name" value="UCP037262"/>
    <property type="match status" value="1"/>
</dbReference>
<accession>A0ABR8XVK9</accession>
<comment type="caution">
    <text evidence="3">The sequence shown here is derived from an EMBL/GenBank/DDBJ whole genome shotgun (WGS) entry which is preliminary data.</text>
</comment>
<gene>
    <name evidence="3" type="ORF">H9635_04455</name>
</gene>
<dbReference type="InterPro" id="IPR010673">
    <property type="entry name" value="UPF0346"/>
</dbReference>
<dbReference type="HAMAP" id="MF_01538">
    <property type="entry name" value="UPF0346"/>
    <property type="match status" value="1"/>
</dbReference>
<dbReference type="SUPFAM" id="SSF140652">
    <property type="entry name" value="YozE-like"/>
    <property type="match status" value="1"/>
</dbReference>
<dbReference type="InterPro" id="IPR036806">
    <property type="entry name" value="YozE_SAM-like_sf"/>
</dbReference>
<name>A0ABR8XVK9_9BACL</name>
<dbReference type="EMBL" id="JACSPZ010000002">
    <property type="protein sequence ID" value="MBD8035981.1"/>
    <property type="molecule type" value="Genomic_DNA"/>
</dbReference>
<evidence type="ECO:0000256" key="1">
    <source>
        <dbReference type="HAMAP-Rule" id="MF_01538"/>
    </source>
</evidence>
<evidence type="ECO:0000313" key="3">
    <source>
        <dbReference type="EMBL" id="MBD8035981.1"/>
    </source>
</evidence>
<dbReference type="Proteomes" id="UP000619101">
    <property type="component" value="Unassembled WGS sequence"/>
</dbReference>
<dbReference type="InterPro" id="IPR023089">
    <property type="entry name" value="YozE_SAM-like"/>
</dbReference>
<evidence type="ECO:0000313" key="4">
    <source>
        <dbReference type="Proteomes" id="UP000619101"/>
    </source>
</evidence>
<dbReference type="NCBIfam" id="NF010193">
    <property type="entry name" value="PRK13672.1"/>
    <property type="match status" value="1"/>
</dbReference>
<comment type="similarity">
    <text evidence="1">Belongs to the UPF0346 family.</text>
</comment>
<reference evidence="3 4" key="1">
    <citation type="submission" date="2020-08" db="EMBL/GenBank/DDBJ databases">
        <title>A Genomic Blueprint of the Chicken Gut Microbiome.</title>
        <authorList>
            <person name="Gilroy R."/>
            <person name="Ravi A."/>
            <person name="Getino M."/>
            <person name="Pursley I."/>
            <person name="Horton D.L."/>
            <person name="Alikhan N.-F."/>
            <person name="Baker D."/>
            <person name="Gharbi K."/>
            <person name="Hall N."/>
            <person name="Watson M."/>
            <person name="Adriaenssens E.M."/>
            <person name="Foster-Nyarko E."/>
            <person name="Jarju S."/>
            <person name="Secka A."/>
            <person name="Antonio M."/>
            <person name="Oren A."/>
            <person name="Chaudhuri R."/>
            <person name="La Ragione R.M."/>
            <person name="Hildebrand F."/>
            <person name="Pallen M.J."/>
        </authorList>
    </citation>
    <scope>NUCLEOTIDE SEQUENCE [LARGE SCALE GENOMIC DNA]</scope>
    <source>
        <strain evidence="3 4">A46</strain>
    </source>
</reference>
<proteinExistence type="inferred from homology"/>
<feature type="domain" description="YozE SAM-like" evidence="2">
    <location>
        <begin position="4"/>
        <end position="69"/>
    </location>
</feature>
<sequence length="73" mass="8810">MKKSFYHYVLTYRGGEWSDEKVRFAESMFIDHSFPKQSDNFEELSTYIELQADEYLTISAFDSLWDLYEAKFN</sequence>
<evidence type="ECO:0000259" key="2">
    <source>
        <dbReference type="Pfam" id="PF06855"/>
    </source>
</evidence>
<dbReference type="RefSeq" id="WP_191698951.1">
    <property type="nucleotide sequence ID" value="NZ_JACSPZ010000002.1"/>
</dbReference>
<organism evidence="3 4">
    <name type="scientific">Solibacillus faecavium</name>
    <dbReference type="NCBI Taxonomy" id="2762221"/>
    <lineage>
        <taxon>Bacteria</taxon>
        <taxon>Bacillati</taxon>
        <taxon>Bacillota</taxon>
        <taxon>Bacilli</taxon>
        <taxon>Bacillales</taxon>
        <taxon>Caryophanaceae</taxon>
        <taxon>Solibacillus</taxon>
    </lineage>
</organism>
<dbReference type="Gene3D" id="1.10.150.260">
    <property type="entry name" value="YozE SAM-like"/>
    <property type="match status" value="1"/>
</dbReference>
<protein>
    <recommendedName>
        <fullName evidence="1">UPF0346 protein H9635_04455</fullName>
    </recommendedName>
</protein>
<keyword evidence="4" id="KW-1185">Reference proteome</keyword>
<dbReference type="Pfam" id="PF06855">
    <property type="entry name" value="YozE_SAM_like"/>
    <property type="match status" value="1"/>
</dbReference>